<keyword evidence="3 7" id="KW-0350">Heme biosynthesis</keyword>
<comment type="caution">
    <text evidence="7">Lacks conserved residue(s) required for the propagation of feature annotation.</text>
</comment>
<keyword evidence="7" id="KW-0963">Cytoplasm</keyword>
<dbReference type="InterPro" id="IPR033644">
    <property type="entry name" value="Ferrochelatase_C"/>
</dbReference>
<organism evidence="10 11">
    <name type="scientific">Propionibacterium ruminifibrarum</name>
    <dbReference type="NCBI Taxonomy" id="1962131"/>
    <lineage>
        <taxon>Bacteria</taxon>
        <taxon>Bacillati</taxon>
        <taxon>Actinomycetota</taxon>
        <taxon>Actinomycetes</taxon>
        <taxon>Propionibacteriales</taxon>
        <taxon>Propionibacteriaceae</taxon>
        <taxon>Propionibacterium</taxon>
    </lineage>
</organism>
<dbReference type="SUPFAM" id="SSF53800">
    <property type="entry name" value="Chelatase"/>
    <property type="match status" value="1"/>
</dbReference>
<reference evidence="11" key="1">
    <citation type="submission" date="2018-02" db="EMBL/GenBank/DDBJ databases">
        <authorList>
            <person name="Hornung B."/>
        </authorList>
    </citation>
    <scope>NUCLEOTIDE SEQUENCE [LARGE SCALE GENOMIC DNA]</scope>
</reference>
<feature type="binding site" evidence="7">
    <location>
        <position position="122"/>
    </location>
    <ligand>
        <name>Fe-coproporphyrin III</name>
        <dbReference type="ChEBI" id="CHEBI:68438"/>
    </ligand>
</feature>
<feature type="region of interest" description="Disordered" evidence="9">
    <location>
        <begin position="315"/>
        <end position="344"/>
    </location>
</feature>
<dbReference type="CDD" id="cd00419">
    <property type="entry name" value="Ferrochelatase_C"/>
    <property type="match status" value="1"/>
</dbReference>
<dbReference type="Pfam" id="PF00762">
    <property type="entry name" value="Ferrochelatase"/>
    <property type="match status" value="1"/>
</dbReference>
<dbReference type="Gene3D" id="3.40.50.1400">
    <property type="match status" value="2"/>
</dbReference>
<feature type="binding site" evidence="7">
    <location>
        <position position="268"/>
    </location>
    <ligand>
        <name>Fe(2+)</name>
        <dbReference type="ChEBI" id="CHEBI:29033"/>
    </ligand>
</feature>
<gene>
    <name evidence="7" type="primary">cpfC</name>
    <name evidence="10" type="ORF">PROPJV5_1125</name>
</gene>
<protein>
    <recommendedName>
        <fullName evidence="7">Coproporphyrin III ferrochelatase</fullName>
        <ecNumber evidence="7">4.99.1.9</ecNumber>
    </recommendedName>
</protein>
<evidence type="ECO:0000256" key="1">
    <source>
        <dbReference type="ARBA" id="ARBA00004744"/>
    </source>
</evidence>
<dbReference type="PANTHER" id="PTHR11108">
    <property type="entry name" value="FERROCHELATASE"/>
    <property type="match status" value="1"/>
</dbReference>
<keyword evidence="7" id="KW-0479">Metal-binding</keyword>
<dbReference type="GO" id="GO:0004325">
    <property type="term" value="F:ferrochelatase activity"/>
    <property type="evidence" value="ECO:0007669"/>
    <property type="project" value="UniProtKB-UniRule"/>
</dbReference>
<dbReference type="GO" id="GO:0005737">
    <property type="term" value="C:cytoplasm"/>
    <property type="evidence" value="ECO:0007669"/>
    <property type="project" value="UniProtKB-SubCell"/>
</dbReference>
<comment type="catalytic activity">
    <reaction evidence="6">
        <text>Fe-coproporphyrin III + 2 H(+) = coproporphyrin III + Fe(2+)</text>
        <dbReference type="Rhea" id="RHEA:49572"/>
        <dbReference type="ChEBI" id="CHEBI:15378"/>
        <dbReference type="ChEBI" id="CHEBI:29033"/>
        <dbReference type="ChEBI" id="CHEBI:68438"/>
        <dbReference type="ChEBI" id="CHEBI:131725"/>
        <dbReference type="EC" id="4.99.1.9"/>
    </reaction>
    <physiologicalReaction direction="right-to-left" evidence="6">
        <dbReference type="Rhea" id="RHEA:49574"/>
    </physiologicalReaction>
</comment>
<keyword evidence="5 7" id="KW-0627">Porphyrin biosynthesis</keyword>
<comment type="pathway">
    <text evidence="1 7">Porphyrin-containing compound metabolism; protoheme biosynthesis.</text>
</comment>
<accession>A0A375I432</accession>
<feature type="binding site" evidence="7">
    <location>
        <position position="53"/>
    </location>
    <ligand>
        <name>Fe-coproporphyrin III</name>
        <dbReference type="ChEBI" id="CHEBI:68438"/>
    </ligand>
</feature>
<dbReference type="EMBL" id="OMOH01000004">
    <property type="protein sequence ID" value="SPF68182.1"/>
    <property type="molecule type" value="Genomic_DNA"/>
</dbReference>
<evidence type="ECO:0000256" key="4">
    <source>
        <dbReference type="ARBA" id="ARBA00023239"/>
    </source>
</evidence>
<evidence type="ECO:0000256" key="8">
    <source>
        <dbReference type="RuleBase" id="RU004185"/>
    </source>
</evidence>
<dbReference type="InterPro" id="IPR001015">
    <property type="entry name" value="Ferrochelatase"/>
</dbReference>
<dbReference type="GO" id="GO:0006783">
    <property type="term" value="P:heme biosynthetic process"/>
    <property type="evidence" value="ECO:0007669"/>
    <property type="project" value="UniProtKB-UniRule"/>
</dbReference>
<evidence type="ECO:0000256" key="7">
    <source>
        <dbReference type="HAMAP-Rule" id="MF_00323"/>
    </source>
</evidence>
<dbReference type="NCBIfam" id="TIGR00109">
    <property type="entry name" value="hemH"/>
    <property type="match status" value="1"/>
</dbReference>
<dbReference type="HAMAP" id="MF_00323">
    <property type="entry name" value="Ferrochelatase"/>
    <property type="match status" value="1"/>
</dbReference>
<dbReference type="GO" id="GO:0046872">
    <property type="term" value="F:metal ion binding"/>
    <property type="evidence" value="ECO:0007669"/>
    <property type="project" value="UniProtKB-KW"/>
</dbReference>
<evidence type="ECO:0000256" key="6">
    <source>
        <dbReference type="ARBA" id="ARBA00024536"/>
    </source>
</evidence>
<dbReference type="Proteomes" id="UP000265962">
    <property type="component" value="Unassembled WGS sequence"/>
</dbReference>
<comment type="subcellular location">
    <subcellularLocation>
        <location evidence="7">Cytoplasm</location>
    </subcellularLocation>
</comment>
<evidence type="ECO:0000313" key="11">
    <source>
        <dbReference type="Proteomes" id="UP000265962"/>
    </source>
</evidence>
<comment type="function">
    <text evidence="7">Involved in coproporphyrin-dependent heme b biosynthesis. Catalyzes the insertion of ferrous iron into coproporphyrin III to form Fe-coproporphyrin III.</text>
</comment>
<dbReference type="EC" id="4.99.1.9" evidence="7"/>
<evidence type="ECO:0000256" key="9">
    <source>
        <dbReference type="SAM" id="MobiDB-lite"/>
    </source>
</evidence>
<dbReference type="AlphaFoldDB" id="A0A375I432"/>
<dbReference type="PANTHER" id="PTHR11108:SF1">
    <property type="entry name" value="FERROCHELATASE, MITOCHONDRIAL"/>
    <property type="match status" value="1"/>
</dbReference>
<dbReference type="RefSeq" id="WP_182858588.1">
    <property type="nucleotide sequence ID" value="NZ_OMOH01000004.1"/>
</dbReference>
<proteinExistence type="inferred from homology"/>
<dbReference type="InterPro" id="IPR033659">
    <property type="entry name" value="Ferrochelatase_N"/>
</dbReference>
<evidence type="ECO:0000256" key="3">
    <source>
        <dbReference type="ARBA" id="ARBA00023133"/>
    </source>
</evidence>
<comment type="similarity">
    <text evidence="7 8">Belongs to the ferrochelatase family.</text>
</comment>
<keyword evidence="2 7" id="KW-0408">Iron</keyword>
<evidence type="ECO:0000313" key="10">
    <source>
        <dbReference type="EMBL" id="SPF68182.1"/>
    </source>
</evidence>
<evidence type="ECO:0000256" key="5">
    <source>
        <dbReference type="ARBA" id="ARBA00023244"/>
    </source>
</evidence>
<name>A0A375I432_9ACTN</name>
<dbReference type="UniPathway" id="UPA00252"/>
<sequence length="344" mass="36847">MSTHYDALIVMGFGGPTSMDQVEPFLKHITGGRITAERMAKVSEHYAHFGGVSPLNGQNQKLANDVAARLRDKGIDVPVYLTHAHVAPFPEQTLAQIVADGHERALVLVPAAYPSYVGCRSYREALAAATPVDDEGRPRLEIAKINPFYDMPAFVDAQIGLLEPVVRAHPDAKLLFTTHSLPTGLSETSGVGGDGYLKQHHRVIDQILAGLANKGLRPDWQLCYTSQGGAPGDTWLTPDVNDVIDELATQGVKEVIAVSIGFLSDHMEVIWDLDNEAAQTARGHGMGFYRVPTVANEPVFLDGLAELVARGLAGEDRRGDDDCGGEDCCPNPGGAVPAVRGVTP</sequence>
<keyword evidence="4 7" id="KW-0456">Lyase</keyword>
<evidence type="ECO:0000256" key="2">
    <source>
        <dbReference type="ARBA" id="ARBA00023004"/>
    </source>
</evidence>
<dbReference type="CDD" id="cd03411">
    <property type="entry name" value="Ferrochelatase_N"/>
    <property type="match status" value="1"/>
</dbReference>
<feature type="binding site" evidence="7">
    <location>
        <position position="179"/>
    </location>
    <ligand>
        <name>Fe(2+)</name>
        <dbReference type="ChEBI" id="CHEBI:29033"/>
    </ligand>
</feature>
<keyword evidence="11" id="KW-1185">Reference proteome</keyword>